<keyword evidence="15 18" id="KW-0472">Membrane</keyword>
<dbReference type="PROSITE" id="PS50873">
    <property type="entry name" value="PEROXIDASE_4"/>
    <property type="match status" value="1"/>
</dbReference>
<evidence type="ECO:0000256" key="4">
    <source>
        <dbReference type="ARBA" id="ARBA00010794"/>
    </source>
</evidence>
<keyword evidence="6" id="KW-0349">Heme</keyword>
<dbReference type="OMA" id="HGTMVAM"/>
<evidence type="ECO:0000256" key="13">
    <source>
        <dbReference type="ARBA" id="ARBA00023002"/>
    </source>
</evidence>
<dbReference type="GO" id="GO:0004168">
    <property type="term" value="F:dolichol kinase activity"/>
    <property type="evidence" value="ECO:0007669"/>
    <property type="project" value="TreeGrafter"/>
</dbReference>
<dbReference type="HOGENOM" id="CLU_273199_0_0_1"/>
<dbReference type="FunFam" id="1.10.420.10:FF:000009">
    <property type="entry name" value="Ascorbate peroxidase"/>
    <property type="match status" value="1"/>
</dbReference>
<evidence type="ECO:0000313" key="21">
    <source>
        <dbReference type="Proteomes" id="UP000015100"/>
    </source>
</evidence>
<dbReference type="InterPro" id="IPR019794">
    <property type="entry name" value="Peroxidases_AS"/>
</dbReference>
<evidence type="ECO:0000256" key="8">
    <source>
        <dbReference type="ARBA" id="ARBA00022692"/>
    </source>
</evidence>
<evidence type="ECO:0000256" key="6">
    <source>
        <dbReference type="ARBA" id="ARBA00022617"/>
    </source>
</evidence>
<dbReference type="PROSITE" id="PS00436">
    <property type="entry name" value="PEROXIDASE_2"/>
    <property type="match status" value="1"/>
</dbReference>
<evidence type="ECO:0000256" key="1">
    <source>
        <dbReference type="ARBA" id="ARBA00003917"/>
    </source>
</evidence>
<feature type="domain" description="Plant heme peroxidase family profile" evidence="19">
    <location>
        <begin position="106"/>
        <end position="376"/>
    </location>
</feature>
<accession>S8A2Q8</accession>
<feature type="transmembrane region" description="Helical" evidence="18">
    <location>
        <begin position="882"/>
        <end position="900"/>
    </location>
</feature>
<evidence type="ECO:0000256" key="10">
    <source>
        <dbReference type="ARBA" id="ARBA00022777"/>
    </source>
</evidence>
<evidence type="ECO:0000313" key="20">
    <source>
        <dbReference type="EMBL" id="EPS35441.1"/>
    </source>
</evidence>
<feature type="region of interest" description="Disordered" evidence="17">
    <location>
        <begin position="25"/>
        <end position="55"/>
    </location>
</feature>
<dbReference type="InterPro" id="IPR019793">
    <property type="entry name" value="Peroxidases_heam-ligand_BS"/>
</dbReference>
<dbReference type="eggNOG" id="KOG2468">
    <property type="taxonomic scope" value="Eukaryota"/>
</dbReference>
<evidence type="ECO:0000256" key="17">
    <source>
        <dbReference type="SAM" id="MobiDB-lite"/>
    </source>
</evidence>
<dbReference type="InterPro" id="IPR002207">
    <property type="entry name" value="Peroxidase_I"/>
</dbReference>
<keyword evidence="10" id="KW-0418">Kinase</keyword>
<feature type="transmembrane region" description="Helical" evidence="18">
    <location>
        <begin position="546"/>
        <end position="563"/>
    </location>
</feature>
<dbReference type="Pfam" id="PF00141">
    <property type="entry name" value="peroxidase"/>
    <property type="match status" value="1"/>
</dbReference>
<keyword evidence="14" id="KW-0408">Iron</keyword>
<keyword evidence="8 18" id="KW-0812">Transmembrane</keyword>
<keyword evidence="21" id="KW-1185">Reference proteome</keyword>
<comment type="similarity">
    <text evidence="4">Belongs to the polyprenol kinase family.</text>
</comment>
<keyword evidence="9" id="KW-0479">Metal-binding</keyword>
<feature type="transmembrane region" description="Helical" evidence="18">
    <location>
        <begin position="1090"/>
        <end position="1109"/>
    </location>
</feature>
<evidence type="ECO:0000256" key="12">
    <source>
        <dbReference type="ARBA" id="ARBA00022989"/>
    </source>
</evidence>
<dbReference type="EMBL" id="AQGS01001140">
    <property type="protein sequence ID" value="EPS35441.1"/>
    <property type="molecule type" value="Genomic_DNA"/>
</dbReference>
<dbReference type="InterPro" id="IPR032974">
    <property type="entry name" value="Polypren_kinase"/>
</dbReference>
<comment type="caution">
    <text evidence="20">The sequence shown here is derived from an EMBL/GenBank/DDBJ whole genome shotgun (WGS) entry which is preliminary data.</text>
</comment>
<dbReference type="InterPro" id="IPR010255">
    <property type="entry name" value="Haem_peroxidase_sf"/>
</dbReference>
<feature type="region of interest" description="Disordered" evidence="17">
    <location>
        <begin position="399"/>
        <end position="501"/>
    </location>
</feature>
<evidence type="ECO:0000256" key="18">
    <source>
        <dbReference type="SAM" id="Phobius"/>
    </source>
</evidence>
<comment type="function">
    <text evidence="1">Destroys radicals which are normally produced within the cells and which are toxic to biological systems.</text>
</comment>
<feature type="transmembrane region" description="Helical" evidence="18">
    <location>
        <begin position="960"/>
        <end position="980"/>
    </location>
</feature>
<keyword evidence="5 16" id="KW-0575">Peroxidase</keyword>
<evidence type="ECO:0000256" key="9">
    <source>
        <dbReference type="ARBA" id="ARBA00022723"/>
    </source>
</evidence>
<evidence type="ECO:0000256" key="14">
    <source>
        <dbReference type="ARBA" id="ARBA00023004"/>
    </source>
</evidence>
<dbReference type="AlphaFoldDB" id="S8A2Q8"/>
<dbReference type="FunFam" id="1.10.520.10:FF:000005">
    <property type="entry name" value="Cytochrome c peroxidase"/>
    <property type="match status" value="1"/>
</dbReference>
<evidence type="ECO:0000256" key="11">
    <source>
        <dbReference type="ARBA" id="ARBA00022824"/>
    </source>
</evidence>
<dbReference type="CDD" id="cd00691">
    <property type="entry name" value="ascorbate_peroxidase"/>
    <property type="match status" value="1"/>
</dbReference>
<dbReference type="GO" id="GO:0006979">
    <property type="term" value="P:response to oxidative stress"/>
    <property type="evidence" value="ECO:0007669"/>
    <property type="project" value="InterPro"/>
</dbReference>
<dbReference type="PANTHER" id="PTHR13205:SF15">
    <property type="entry name" value="DOLICHOL KINASE"/>
    <property type="match status" value="1"/>
</dbReference>
<feature type="transmembrane region" description="Helical" evidence="18">
    <location>
        <begin position="1050"/>
        <end position="1069"/>
    </location>
</feature>
<gene>
    <name evidence="20" type="ORF">H072_11173</name>
</gene>
<comment type="subcellular location">
    <subcellularLocation>
        <location evidence="2">Endoplasmic reticulum membrane</location>
        <topology evidence="2">Multi-pass membrane protein</topology>
    </subcellularLocation>
</comment>
<dbReference type="PRINTS" id="PR00459">
    <property type="entry name" value="ASPEROXIDASE"/>
</dbReference>
<keyword evidence="13 16" id="KW-0560">Oxidoreductase</keyword>
<evidence type="ECO:0000256" key="16">
    <source>
        <dbReference type="RuleBase" id="RU363051"/>
    </source>
</evidence>
<feature type="transmembrane region" description="Helical" evidence="18">
    <location>
        <begin position="1001"/>
        <end position="1022"/>
    </location>
</feature>
<dbReference type="GO" id="GO:0005789">
    <property type="term" value="C:endoplasmic reticulum membrane"/>
    <property type="evidence" value="ECO:0007669"/>
    <property type="project" value="UniProtKB-SubCell"/>
</dbReference>
<dbReference type="GO" id="GO:0046872">
    <property type="term" value="F:metal ion binding"/>
    <property type="evidence" value="ECO:0007669"/>
    <property type="project" value="UniProtKB-UniRule"/>
</dbReference>
<protein>
    <recommendedName>
        <fullName evidence="16">Peroxidase</fullName>
        <ecNumber evidence="16">1.11.1.-</ecNumber>
    </recommendedName>
</protein>
<organism evidence="20 21">
    <name type="scientific">Dactylellina haptotyla (strain CBS 200.50)</name>
    <name type="common">Nematode-trapping fungus</name>
    <name type="synonym">Monacrosporium haptotylum</name>
    <dbReference type="NCBI Taxonomy" id="1284197"/>
    <lineage>
        <taxon>Eukaryota</taxon>
        <taxon>Fungi</taxon>
        <taxon>Dikarya</taxon>
        <taxon>Ascomycota</taxon>
        <taxon>Pezizomycotina</taxon>
        <taxon>Orbiliomycetes</taxon>
        <taxon>Orbiliales</taxon>
        <taxon>Orbiliaceae</taxon>
        <taxon>Dactylellina</taxon>
    </lineage>
</organism>
<feature type="transmembrane region" description="Helical" evidence="18">
    <location>
        <begin position="57"/>
        <end position="77"/>
    </location>
</feature>
<feature type="compositionally biased region" description="Basic and acidic residues" evidence="17">
    <location>
        <begin position="473"/>
        <end position="492"/>
    </location>
</feature>
<evidence type="ECO:0000256" key="2">
    <source>
        <dbReference type="ARBA" id="ARBA00004477"/>
    </source>
</evidence>
<evidence type="ECO:0000256" key="3">
    <source>
        <dbReference type="ARBA" id="ARBA00005997"/>
    </source>
</evidence>
<keyword evidence="12 18" id="KW-1133">Transmembrane helix</keyword>
<dbReference type="PROSITE" id="PS00435">
    <property type="entry name" value="PEROXIDASE_1"/>
    <property type="match status" value="1"/>
</dbReference>
<dbReference type="SUPFAM" id="SSF48113">
    <property type="entry name" value="Heme-dependent peroxidases"/>
    <property type="match status" value="1"/>
</dbReference>
<reference evidence="21" key="2">
    <citation type="submission" date="2013-04" db="EMBL/GenBank/DDBJ databases">
        <title>Genomic mechanisms accounting for the adaptation to parasitism in nematode-trapping fungi.</title>
        <authorList>
            <person name="Ahren D.G."/>
        </authorList>
    </citation>
    <scope>NUCLEOTIDE SEQUENCE [LARGE SCALE GENOMIC DNA]</scope>
    <source>
        <strain evidence="21">CBS 200.50</strain>
    </source>
</reference>
<dbReference type="Proteomes" id="UP000015100">
    <property type="component" value="Unassembled WGS sequence"/>
</dbReference>
<dbReference type="PANTHER" id="PTHR13205">
    <property type="entry name" value="TRANSMEMBRANE PROTEIN 15-RELATED"/>
    <property type="match status" value="1"/>
</dbReference>
<comment type="similarity">
    <text evidence="3">Belongs to the peroxidase family. Cytochrome c peroxidase subfamily.</text>
</comment>
<dbReference type="InterPro" id="IPR002016">
    <property type="entry name" value="Haem_peroxidase"/>
</dbReference>
<dbReference type="EC" id="1.11.1.-" evidence="16"/>
<reference evidence="20 21" key="1">
    <citation type="journal article" date="2013" name="PLoS Genet.">
        <title>Genomic mechanisms accounting for the adaptation to parasitism in nematode-trapping fungi.</title>
        <authorList>
            <person name="Meerupati T."/>
            <person name="Andersson K.M."/>
            <person name="Friman E."/>
            <person name="Kumar D."/>
            <person name="Tunlid A."/>
            <person name="Ahren D."/>
        </authorList>
    </citation>
    <scope>NUCLEOTIDE SEQUENCE [LARGE SCALE GENOMIC DNA]</scope>
    <source>
        <strain evidence="20 21">CBS 200.50</strain>
    </source>
</reference>
<keyword evidence="7" id="KW-0808">Transferase</keyword>
<dbReference type="Gene3D" id="1.10.420.10">
    <property type="entry name" value="Peroxidase, domain 2"/>
    <property type="match status" value="1"/>
</dbReference>
<dbReference type="PRINTS" id="PR00458">
    <property type="entry name" value="PEROXIDASE"/>
</dbReference>
<dbReference type="STRING" id="1284197.S8A2Q8"/>
<proteinExistence type="inferred from homology"/>
<dbReference type="OrthoDB" id="377083at2759"/>
<keyword evidence="11" id="KW-0256">Endoplasmic reticulum</keyword>
<feature type="transmembrane region" description="Helical" evidence="18">
    <location>
        <begin position="583"/>
        <end position="606"/>
    </location>
</feature>
<evidence type="ECO:0000256" key="15">
    <source>
        <dbReference type="ARBA" id="ARBA00023136"/>
    </source>
</evidence>
<feature type="transmembrane region" description="Helical" evidence="18">
    <location>
        <begin position="801"/>
        <end position="818"/>
    </location>
</feature>
<evidence type="ECO:0000256" key="5">
    <source>
        <dbReference type="ARBA" id="ARBA00022559"/>
    </source>
</evidence>
<sequence>MASNQATRLLLRAAARASHVKPNVRPNALSHARLPRQQGRNGRRFYSSEAAPKSGGSGGLVFGVLAAAIGGGGYYLYSTGQLGDLAGSFSPKEFVPAKEDYIKVYEAVAKRLEENEDYDDGSYGPVLVRLAWHASGTYDVETKTGGSNGATMRFQPESDHGANAGLKAARDFLEPVKAKFPWITYSDLWTLAGVCAFQQMGGPTIPWRPGRADSDISACTPDGRLPDATKEQKHLRAIFGRMGFNDQEIVALSGAHALGRCHTDRSGFDGPWTHSPTMLTNDFYRLLVDEKWNWRKWNGPAQYEDKSKTLMMLPTDMALVKDKEFKKYVEKYAKDQDAFFKDFSDVICKLFELGVPFKQEERWSFKVVEKPGSEPGRADTSNDLALPVTSADSIPLQHAQTKLNSPTTDPSTPYTSSTNSSLSSSESGTEADDEKDVAHKPGPVPYFSKRRTLPAPPPKKRKTGQWEIDEDEQPRPKLDESDKTDVEGKDVGEGTLKSSRTGSLGGRKKIVFVRRGLEVSLMVALVLMVCNQPDVRRELRTWKKELMAFLFTYLAVIGSHPAISNLRKPFTVILPSSLDPSPLLYPMVFPAAIALSLTPYTSLYIVSTLVCSLASLPPDVYPRFIANDPNFKYLFTLAPILASSKLSPSSVERLLYTPLIHNSLVNIGVDLLIPSLTTTETRLLATALVQLLDSVSSQMVTLQVILWMTGGALIIGCRTFMQKEIDLERSIVFARARPWARRKKARRDKINLDGFMGHTSSDSDQTVVKGGISKAKASEIRKRLPKFLPDELPQNIPTLKFLYAIPVYLILVGCIMFCERPYLAEYAFGGIDPFPWAVGYLLSGLPWYHQFIDDMGWTGYKGLDVPDGEEGKWGPNYRLAVAGYWFLLVTIGICVVITLGKGVRVPMEKLGFEIQGPGWLGLAEVARGRAVEVDTRRKVFHGLVVAMFLPTIYLDPPFVGTALLVTLGIFLLVDILRATLIPPISKPLSIFLAPYVDGRDLRGPIVVSHVFLLIGCAIPVWLSLSGMDIQNTEDGESPFGVYWRAPRRELAMVAGVICVGMGDAAASLIGRRFGKHKWGWSGGKSVEGSLAFTFAVYIGLLLGKVWLIAGNFHEGRGGITRGGLKLLKQLLGVKTVGVFTGKALLAGGLCSLVEAVITGGNDNVVVPIVLWLALRGLGV</sequence>
<feature type="compositionally biased region" description="Low complexity" evidence="17">
    <location>
        <begin position="405"/>
        <end position="428"/>
    </location>
</feature>
<feature type="compositionally biased region" description="Basic residues" evidence="17">
    <location>
        <begin position="448"/>
        <end position="463"/>
    </location>
</feature>
<evidence type="ECO:0000256" key="7">
    <source>
        <dbReference type="ARBA" id="ARBA00022679"/>
    </source>
</evidence>
<dbReference type="GO" id="GO:0004601">
    <property type="term" value="F:peroxidase activity"/>
    <property type="evidence" value="ECO:0007669"/>
    <property type="project" value="UniProtKB-KW"/>
</dbReference>
<name>S8A2Q8_DACHA</name>
<dbReference type="GO" id="GO:0043048">
    <property type="term" value="P:dolichyl monophosphate biosynthetic process"/>
    <property type="evidence" value="ECO:0007669"/>
    <property type="project" value="TreeGrafter"/>
</dbReference>
<evidence type="ECO:0000259" key="19">
    <source>
        <dbReference type="PROSITE" id="PS50873"/>
    </source>
</evidence>
<dbReference type="Gene3D" id="1.10.520.10">
    <property type="match status" value="1"/>
</dbReference>
<dbReference type="GO" id="GO:0020037">
    <property type="term" value="F:heme binding"/>
    <property type="evidence" value="ECO:0007669"/>
    <property type="project" value="UniProtKB-UniRule"/>
</dbReference>